<dbReference type="SUPFAM" id="SSF47862">
    <property type="entry name" value="Saposin"/>
    <property type="match status" value="1"/>
</dbReference>
<proteinExistence type="predicted"/>
<dbReference type="OrthoDB" id="69496at2759"/>
<organism evidence="4 5">
    <name type="scientific">Conger conger</name>
    <name type="common">Conger eel</name>
    <name type="synonym">Muraena conger</name>
    <dbReference type="NCBI Taxonomy" id="82655"/>
    <lineage>
        <taxon>Eukaryota</taxon>
        <taxon>Metazoa</taxon>
        <taxon>Chordata</taxon>
        <taxon>Craniata</taxon>
        <taxon>Vertebrata</taxon>
        <taxon>Euteleostomi</taxon>
        <taxon>Actinopterygii</taxon>
        <taxon>Neopterygii</taxon>
        <taxon>Teleostei</taxon>
        <taxon>Anguilliformes</taxon>
        <taxon>Congridae</taxon>
        <taxon>Conger</taxon>
    </lineage>
</organism>
<dbReference type="PANTHER" id="PTHR15541:SF2">
    <property type="entry name" value="GRANULYSIN"/>
    <property type="match status" value="1"/>
</dbReference>
<evidence type="ECO:0000313" key="5">
    <source>
        <dbReference type="Proteomes" id="UP001152803"/>
    </source>
</evidence>
<sequence length="169" mass="18865">MKFPIILCFLLAYAVCAQSAHFHDEGFLEDDLAFDADADAKIDCENGTKMKFPIILSFLLAYAVCAQSAHFDDEGFLEDDLAFDADAKIETEFPGLCFICKRIMAKVQPTLSKDDTKAALEKKLHGACTTLRLGKICQRLVSKYINKLRDELSTTDSPRAACVKIRLCR</sequence>
<accession>A0A9Q1I854</accession>
<feature type="chain" id="PRO_5040254393" description="Saposin B-type domain-containing protein" evidence="2">
    <location>
        <begin position="20"/>
        <end position="169"/>
    </location>
</feature>
<protein>
    <recommendedName>
        <fullName evidence="3">Saposin B-type domain-containing protein</fullName>
    </recommendedName>
</protein>
<dbReference type="EMBL" id="JAFJMO010000001">
    <property type="protein sequence ID" value="KAJ8287476.1"/>
    <property type="molecule type" value="Genomic_DNA"/>
</dbReference>
<dbReference type="GO" id="GO:0042742">
    <property type="term" value="P:defense response to bacterium"/>
    <property type="evidence" value="ECO:0007669"/>
    <property type="project" value="InterPro"/>
</dbReference>
<feature type="signal peptide" evidence="2">
    <location>
        <begin position="1"/>
        <end position="19"/>
    </location>
</feature>
<gene>
    <name evidence="4" type="ORF">COCON_G00001350</name>
</gene>
<dbReference type="Gene3D" id="1.10.225.10">
    <property type="entry name" value="Saposin-like"/>
    <property type="match status" value="1"/>
</dbReference>
<evidence type="ECO:0000313" key="4">
    <source>
        <dbReference type="EMBL" id="KAJ8287476.1"/>
    </source>
</evidence>
<dbReference type="InterPro" id="IPR008139">
    <property type="entry name" value="SaposinB_dom"/>
</dbReference>
<keyword evidence="5" id="KW-1185">Reference proteome</keyword>
<dbReference type="InterPro" id="IPR008138">
    <property type="entry name" value="SapB_2"/>
</dbReference>
<reference evidence="4" key="1">
    <citation type="journal article" date="2023" name="Science">
        <title>Genome structures resolve the early diversification of teleost fishes.</title>
        <authorList>
            <person name="Parey E."/>
            <person name="Louis A."/>
            <person name="Montfort J."/>
            <person name="Bouchez O."/>
            <person name="Roques C."/>
            <person name="Iampietro C."/>
            <person name="Lluch J."/>
            <person name="Castinel A."/>
            <person name="Donnadieu C."/>
            <person name="Desvignes T."/>
            <person name="Floi Bucao C."/>
            <person name="Jouanno E."/>
            <person name="Wen M."/>
            <person name="Mejri S."/>
            <person name="Dirks R."/>
            <person name="Jansen H."/>
            <person name="Henkel C."/>
            <person name="Chen W.J."/>
            <person name="Zahm M."/>
            <person name="Cabau C."/>
            <person name="Klopp C."/>
            <person name="Thompson A.W."/>
            <person name="Robinson-Rechavi M."/>
            <person name="Braasch I."/>
            <person name="Lecointre G."/>
            <person name="Bobe J."/>
            <person name="Postlethwait J.H."/>
            <person name="Berthelot C."/>
            <person name="Roest Crollius H."/>
            <person name="Guiguen Y."/>
        </authorList>
    </citation>
    <scope>NUCLEOTIDE SEQUENCE</scope>
    <source>
        <strain evidence="4">Concon-B</strain>
    </source>
</reference>
<feature type="domain" description="Saposin B-type" evidence="3">
    <location>
        <begin position="93"/>
        <end position="169"/>
    </location>
</feature>
<evidence type="ECO:0000259" key="3">
    <source>
        <dbReference type="PROSITE" id="PS50015"/>
    </source>
</evidence>
<dbReference type="InterPro" id="IPR011001">
    <property type="entry name" value="Saposin-like"/>
</dbReference>
<dbReference type="AlphaFoldDB" id="A0A9Q1I854"/>
<comment type="caution">
    <text evidence="4">The sequence shown here is derived from an EMBL/GenBank/DDBJ whole genome shotgun (WGS) entry which is preliminary data.</text>
</comment>
<dbReference type="InterPro" id="IPR038847">
    <property type="entry name" value="Granulysin-like"/>
</dbReference>
<dbReference type="Pfam" id="PF03489">
    <property type="entry name" value="SapB_2"/>
    <property type="match status" value="1"/>
</dbReference>
<evidence type="ECO:0000256" key="1">
    <source>
        <dbReference type="ARBA" id="ARBA00023157"/>
    </source>
</evidence>
<dbReference type="PANTHER" id="PTHR15541">
    <property type="entry name" value="GRANULYSIN RELATED"/>
    <property type="match status" value="1"/>
</dbReference>
<dbReference type="Proteomes" id="UP001152803">
    <property type="component" value="Unassembled WGS sequence"/>
</dbReference>
<evidence type="ECO:0000256" key="2">
    <source>
        <dbReference type="SAM" id="SignalP"/>
    </source>
</evidence>
<dbReference type="SMART" id="SM00741">
    <property type="entry name" value="SapB"/>
    <property type="match status" value="1"/>
</dbReference>
<name>A0A9Q1I854_CONCO</name>
<dbReference type="PROSITE" id="PS50015">
    <property type="entry name" value="SAP_B"/>
    <property type="match status" value="1"/>
</dbReference>
<keyword evidence="2" id="KW-0732">Signal</keyword>
<keyword evidence="1" id="KW-1015">Disulfide bond</keyword>